<dbReference type="PANTHER" id="PTHR11088:SF60">
    <property type="entry name" value="TRNA DIMETHYLALLYLTRANSFERASE"/>
    <property type="match status" value="1"/>
</dbReference>
<evidence type="ECO:0000313" key="15">
    <source>
        <dbReference type="Proteomes" id="UP000563524"/>
    </source>
</evidence>
<feature type="binding site" evidence="10">
    <location>
        <begin position="11"/>
        <end position="16"/>
    </location>
    <ligand>
        <name>substrate</name>
    </ligand>
</feature>
<keyword evidence="5 10" id="KW-0819">tRNA processing</keyword>
<keyword evidence="15" id="KW-1185">Reference proteome</keyword>
<feature type="site" description="Interaction with substrate tRNA" evidence="10">
    <location>
        <position position="100"/>
    </location>
</feature>
<dbReference type="GO" id="GO:0005524">
    <property type="term" value="F:ATP binding"/>
    <property type="evidence" value="ECO:0007669"/>
    <property type="project" value="UniProtKB-UniRule"/>
</dbReference>
<evidence type="ECO:0000256" key="13">
    <source>
        <dbReference type="RuleBase" id="RU003785"/>
    </source>
</evidence>
<evidence type="ECO:0000256" key="1">
    <source>
        <dbReference type="ARBA" id="ARBA00001946"/>
    </source>
</evidence>
<comment type="similarity">
    <text evidence="3 10 13">Belongs to the IPP transferase family.</text>
</comment>
<protein>
    <recommendedName>
        <fullName evidence="10">tRNA dimethylallyltransferase</fullName>
        <ecNumber evidence="10">2.5.1.75</ecNumber>
    </recommendedName>
    <alternativeName>
        <fullName evidence="10">Dimethylallyl diphosphate:tRNA dimethylallyltransferase</fullName>
        <shortName evidence="10">DMAPP:tRNA dimethylallyltransferase</shortName>
        <shortName evidence="10">DMATase</shortName>
    </alternativeName>
    <alternativeName>
        <fullName evidence="10">Isopentenyl-diphosphate:tRNA isopentenyltransferase</fullName>
        <shortName evidence="10">IPP transferase</shortName>
        <shortName evidence="10">IPPT</shortName>
        <shortName evidence="10">IPTase</shortName>
    </alternativeName>
</protein>
<evidence type="ECO:0000256" key="7">
    <source>
        <dbReference type="ARBA" id="ARBA00022840"/>
    </source>
</evidence>
<accession>A0A840I2Z0</accession>
<dbReference type="Proteomes" id="UP000563524">
    <property type="component" value="Unassembled WGS sequence"/>
</dbReference>
<evidence type="ECO:0000256" key="10">
    <source>
        <dbReference type="HAMAP-Rule" id="MF_00185"/>
    </source>
</evidence>
<dbReference type="Gene3D" id="3.40.50.300">
    <property type="entry name" value="P-loop containing nucleotide triphosphate hydrolases"/>
    <property type="match status" value="1"/>
</dbReference>
<keyword evidence="7 10" id="KW-0067">ATP-binding</keyword>
<evidence type="ECO:0000256" key="3">
    <source>
        <dbReference type="ARBA" id="ARBA00005842"/>
    </source>
</evidence>
<keyword evidence="8 10" id="KW-0460">Magnesium</keyword>
<dbReference type="InterPro" id="IPR039657">
    <property type="entry name" value="Dimethylallyltransferase"/>
</dbReference>
<comment type="caution">
    <text evidence="10">Lacks conserved residue(s) required for the propagation of feature annotation.</text>
</comment>
<dbReference type="AlphaFoldDB" id="A0A840I2Z0"/>
<evidence type="ECO:0000256" key="4">
    <source>
        <dbReference type="ARBA" id="ARBA00022679"/>
    </source>
</evidence>
<dbReference type="InterPro" id="IPR018022">
    <property type="entry name" value="IPT"/>
</dbReference>
<name>A0A840I2Z0_9PROT</name>
<evidence type="ECO:0000256" key="2">
    <source>
        <dbReference type="ARBA" id="ARBA00003213"/>
    </source>
</evidence>
<evidence type="ECO:0000256" key="6">
    <source>
        <dbReference type="ARBA" id="ARBA00022741"/>
    </source>
</evidence>
<dbReference type="RefSeq" id="WP_183817581.1">
    <property type="nucleotide sequence ID" value="NZ_JACHOB010000003.1"/>
</dbReference>
<dbReference type="Pfam" id="PF01715">
    <property type="entry name" value="IPPT"/>
    <property type="match status" value="1"/>
</dbReference>
<dbReference type="PANTHER" id="PTHR11088">
    <property type="entry name" value="TRNA DIMETHYLALLYLTRANSFERASE"/>
    <property type="match status" value="1"/>
</dbReference>
<evidence type="ECO:0000256" key="5">
    <source>
        <dbReference type="ARBA" id="ARBA00022694"/>
    </source>
</evidence>
<dbReference type="Gene3D" id="1.10.20.140">
    <property type="match status" value="1"/>
</dbReference>
<keyword evidence="4 10" id="KW-0808">Transferase</keyword>
<proteinExistence type="inferred from homology"/>
<sequence>MTPLLILAGPTASGKSAAAIRLAREVGGEVVNADAMQVYSDLRIVTARPSAEDEAAVPHHLYGHVDGAERYSVGRYLREAGAVIREVRGRGRVPVVTGGTGLYLLALTRGLAEVPPVPEEVTAGCLESWRADPVRFRAALMEVDPAAAVLEPADRQRHVRTMAVWRATGRTLSDWQKEERAGAVPGPHRAMVLCPPREVLYERIERRWDEMMAAGGRDEVAALLDRDLPPDLPVMKALGVPQIAAVLRGESTEAEATESAKRETRRFAKRQMTWFRGQTDWPWAETFDTTLLR</sequence>
<organism evidence="14 15">
    <name type="scientific">Parvularcula dongshanensis</name>
    <dbReference type="NCBI Taxonomy" id="1173995"/>
    <lineage>
        <taxon>Bacteria</taxon>
        <taxon>Pseudomonadati</taxon>
        <taxon>Pseudomonadota</taxon>
        <taxon>Alphaproteobacteria</taxon>
        <taxon>Parvularculales</taxon>
        <taxon>Parvularculaceae</taxon>
        <taxon>Parvularcula</taxon>
    </lineage>
</organism>
<feature type="site" description="Interaction with substrate tRNA" evidence="10">
    <location>
        <position position="130"/>
    </location>
</feature>
<evidence type="ECO:0000256" key="9">
    <source>
        <dbReference type="ARBA" id="ARBA00049563"/>
    </source>
</evidence>
<evidence type="ECO:0000256" key="8">
    <source>
        <dbReference type="ARBA" id="ARBA00022842"/>
    </source>
</evidence>
<comment type="caution">
    <text evidence="14">The sequence shown here is derived from an EMBL/GenBank/DDBJ whole genome shotgun (WGS) entry which is preliminary data.</text>
</comment>
<evidence type="ECO:0000256" key="11">
    <source>
        <dbReference type="RuleBase" id="RU003783"/>
    </source>
</evidence>
<comment type="catalytic activity">
    <reaction evidence="9 10 11">
        <text>adenosine(37) in tRNA + dimethylallyl diphosphate = N(6)-dimethylallyladenosine(37) in tRNA + diphosphate</text>
        <dbReference type="Rhea" id="RHEA:26482"/>
        <dbReference type="Rhea" id="RHEA-COMP:10162"/>
        <dbReference type="Rhea" id="RHEA-COMP:10375"/>
        <dbReference type="ChEBI" id="CHEBI:33019"/>
        <dbReference type="ChEBI" id="CHEBI:57623"/>
        <dbReference type="ChEBI" id="CHEBI:74411"/>
        <dbReference type="ChEBI" id="CHEBI:74415"/>
        <dbReference type="EC" id="2.5.1.75"/>
    </reaction>
</comment>
<keyword evidence="6 10" id="KW-0547">Nucleotide-binding</keyword>
<dbReference type="GO" id="GO:0052381">
    <property type="term" value="F:tRNA dimethylallyltransferase activity"/>
    <property type="evidence" value="ECO:0007669"/>
    <property type="project" value="UniProtKB-UniRule"/>
</dbReference>
<reference evidence="14 15" key="1">
    <citation type="submission" date="2020-08" db="EMBL/GenBank/DDBJ databases">
        <title>Genomic Encyclopedia of Type Strains, Phase IV (KMG-IV): sequencing the most valuable type-strain genomes for metagenomic binning, comparative biology and taxonomic classification.</title>
        <authorList>
            <person name="Goeker M."/>
        </authorList>
    </citation>
    <scope>NUCLEOTIDE SEQUENCE [LARGE SCALE GENOMIC DNA]</scope>
    <source>
        <strain evidence="14 15">DSM 102850</strain>
    </source>
</reference>
<dbReference type="SUPFAM" id="SSF52540">
    <property type="entry name" value="P-loop containing nucleoside triphosphate hydrolases"/>
    <property type="match status" value="2"/>
</dbReference>
<evidence type="ECO:0000313" key="14">
    <source>
        <dbReference type="EMBL" id="MBB4659209.1"/>
    </source>
</evidence>
<dbReference type="EMBL" id="JACHOB010000003">
    <property type="protein sequence ID" value="MBB4659209.1"/>
    <property type="molecule type" value="Genomic_DNA"/>
</dbReference>
<evidence type="ECO:0000256" key="12">
    <source>
        <dbReference type="RuleBase" id="RU003784"/>
    </source>
</evidence>
<feature type="binding site" evidence="10">
    <location>
        <begin position="9"/>
        <end position="16"/>
    </location>
    <ligand>
        <name>ATP</name>
        <dbReference type="ChEBI" id="CHEBI:30616"/>
    </ligand>
</feature>
<dbReference type="InterPro" id="IPR027417">
    <property type="entry name" value="P-loop_NTPase"/>
</dbReference>
<comment type="subunit">
    <text evidence="10">Monomer.</text>
</comment>
<dbReference type="EC" id="2.5.1.75" evidence="10"/>
<feature type="region of interest" description="Interaction with substrate tRNA" evidence="10">
    <location>
        <begin position="156"/>
        <end position="160"/>
    </location>
</feature>
<dbReference type="HAMAP" id="MF_00185">
    <property type="entry name" value="IPP_trans"/>
    <property type="match status" value="1"/>
</dbReference>
<dbReference type="NCBIfam" id="TIGR00174">
    <property type="entry name" value="miaA"/>
    <property type="match status" value="1"/>
</dbReference>
<comment type="function">
    <text evidence="2 10 12">Catalyzes the transfer of a dimethylallyl group onto the adenine at position 37 in tRNAs that read codons beginning with uridine, leading to the formation of N6-(dimethylallyl)adenosine (i(6)A).</text>
</comment>
<gene>
    <name evidence="10" type="primary">miaA</name>
    <name evidence="14" type="ORF">GGQ59_001734</name>
</gene>
<comment type="cofactor">
    <cofactor evidence="1 10">
        <name>Mg(2+)</name>
        <dbReference type="ChEBI" id="CHEBI:18420"/>
    </cofactor>
</comment>
<dbReference type="GO" id="GO:0006400">
    <property type="term" value="P:tRNA modification"/>
    <property type="evidence" value="ECO:0007669"/>
    <property type="project" value="TreeGrafter"/>
</dbReference>